<evidence type="ECO:0000313" key="1">
    <source>
        <dbReference type="EMBL" id="ABO55459.1"/>
    </source>
</evidence>
<protein>
    <submittedName>
        <fullName evidence="1">Uncharacterized protein</fullName>
    </submittedName>
</protein>
<name>A4JGQ6_BURVG</name>
<dbReference type="eggNOG" id="ENOG5030X8F">
    <property type="taxonomic scope" value="Bacteria"/>
</dbReference>
<dbReference type="Proteomes" id="UP000002287">
    <property type="component" value="Chromosome 1"/>
</dbReference>
<proteinExistence type="predicted"/>
<dbReference type="EMBL" id="CP000614">
    <property type="protein sequence ID" value="ABO55459.1"/>
    <property type="molecule type" value="Genomic_DNA"/>
</dbReference>
<dbReference type="KEGG" id="bvi:Bcep1808_2460"/>
<reference evidence="2" key="1">
    <citation type="submission" date="2007-03" db="EMBL/GenBank/DDBJ databases">
        <title>Complete sequence of chromosome 1 of Burkholderia vietnamiensis G4.</title>
        <authorList>
            <consortium name="US DOE Joint Genome Institute"/>
            <person name="Copeland A."/>
            <person name="Lucas S."/>
            <person name="Lapidus A."/>
            <person name="Barry K."/>
            <person name="Detter J.C."/>
            <person name="Glavina del Rio T."/>
            <person name="Hammon N."/>
            <person name="Israni S."/>
            <person name="Dalin E."/>
            <person name="Tice H."/>
            <person name="Pitluck S."/>
            <person name="Chain P."/>
            <person name="Malfatti S."/>
            <person name="Shin M."/>
            <person name="Vergez L."/>
            <person name="Schmutz J."/>
            <person name="Larimer F."/>
            <person name="Land M."/>
            <person name="Hauser L."/>
            <person name="Kyrpides N."/>
            <person name="Tiedje J."/>
            <person name="Richardson P."/>
        </authorList>
    </citation>
    <scope>NUCLEOTIDE SEQUENCE [LARGE SCALE GENOMIC DNA]</scope>
    <source>
        <strain evidence="2">G4 / LMG 22486</strain>
    </source>
</reference>
<accession>A4JGQ6</accession>
<gene>
    <name evidence="1" type="ordered locus">Bcep1808_2460</name>
</gene>
<sequence>MSKRQPDAAGLLAFFWGRLDTNTASDEDLMYLSGAADEAANAAFKLSAHIADVAGLIDGDRGIDGKPQCGSLQDADQTALLYRISDEIEAIARMAHIGSESESILRFRLMEKLETSNSRRIRTAEQSSTLEEV</sequence>
<dbReference type="AlphaFoldDB" id="A4JGQ6"/>
<dbReference type="HOGENOM" id="CLU_1902793_0_0_4"/>
<organism evidence="1 2">
    <name type="scientific">Burkholderia vietnamiensis (strain G4 / LMG 22486)</name>
    <name type="common">Burkholderia cepacia (strain R1808)</name>
    <dbReference type="NCBI Taxonomy" id="269482"/>
    <lineage>
        <taxon>Bacteria</taxon>
        <taxon>Pseudomonadati</taxon>
        <taxon>Pseudomonadota</taxon>
        <taxon>Betaproteobacteria</taxon>
        <taxon>Burkholderiales</taxon>
        <taxon>Burkholderiaceae</taxon>
        <taxon>Burkholderia</taxon>
        <taxon>Burkholderia cepacia complex</taxon>
    </lineage>
</organism>
<evidence type="ECO:0000313" key="2">
    <source>
        <dbReference type="Proteomes" id="UP000002287"/>
    </source>
</evidence>